<dbReference type="EMBL" id="CP150096">
    <property type="protein sequence ID" value="WZN45122.1"/>
    <property type="molecule type" value="Genomic_DNA"/>
</dbReference>
<protein>
    <submittedName>
        <fullName evidence="1">Uncharacterized protein</fullName>
    </submittedName>
</protein>
<organism evidence="1 2">
    <name type="scientific">Chitinophaga caseinilytica</name>
    <dbReference type="NCBI Taxonomy" id="2267521"/>
    <lineage>
        <taxon>Bacteria</taxon>
        <taxon>Pseudomonadati</taxon>
        <taxon>Bacteroidota</taxon>
        <taxon>Chitinophagia</taxon>
        <taxon>Chitinophagales</taxon>
        <taxon>Chitinophagaceae</taxon>
        <taxon>Chitinophaga</taxon>
    </lineage>
</organism>
<dbReference type="RefSeq" id="WP_341839876.1">
    <property type="nucleotide sequence ID" value="NZ_CP149792.1"/>
</dbReference>
<proteinExistence type="predicted"/>
<keyword evidence="2" id="KW-1185">Reference proteome</keyword>
<gene>
    <name evidence="1" type="ORF">WJU22_19685</name>
</gene>
<evidence type="ECO:0000313" key="2">
    <source>
        <dbReference type="Proteomes" id="UP001449657"/>
    </source>
</evidence>
<sequence>MDDHQYCARCGISLFDTLAGARRAYEDLSPYTKTKLGYSHVAQGILNEPDGWMKPVGKNGHFSFFESMDADLTNNFIIIEQL</sequence>
<dbReference type="Proteomes" id="UP001449657">
    <property type="component" value="Chromosome"/>
</dbReference>
<evidence type="ECO:0000313" key="1">
    <source>
        <dbReference type="EMBL" id="WZN45122.1"/>
    </source>
</evidence>
<name>A0ABZ2YZ64_9BACT</name>
<accession>A0ABZ2YZ64</accession>
<reference evidence="1 2" key="1">
    <citation type="submission" date="2024-03" db="EMBL/GenBank/DDBJ databases">
        <title>Chitinophaga caseinilytica sp. nov., a casein hydrolysing bacterium isolated from forest soil.</title>
        <authorList>
            <person name="Lee D.S."/>
            <person name="Han D.M."/>
            <person name="Baek J.H."/>
            <person name="Choi D.G."/>
            <person name="Jeon J.H."/>
            <person name="Jeon C.O."/>
        </authorList>
    </citation>
    <scope>NUCLEOTIDE SEQUENCE [LARGE SCALE GENOMIC DNA]</scope>
    <source>
        <strain evidence="1 2">KACC 19118</strain>
    </source>
</reference>